<dbReference type="InterPro" id="IPR037201">
    <property type="entry name" value="CacyBP_N"/>
</dbReference>
<dbReference type="GO" id="GO:0015631">
    <property type="term" value="F:tubulin binding"/>
    <property type="evidence" value="ECO:0007669"/>
    <property type="project" value="InterPro"/>
</dbReference>
<evidence type="ECO:0000256" key="5">
    <source>
        <dbReference type="ARBA" id="ARBA00022553"/>
    </source>
</evidence>
<name>A0AAN8X181_HALRR</name>
<evidence type="ECO:0000256" key="2">
    <source>
        <dbReference type="ARBA" id="ARBA00004496"/>
    </source>
</evidence>
<dbReference type="InterPro" id="IPR008978">
    <property type="entry name" value="HSP20-like_chaperone"/>
</dbReference>
<dbReference type="InterPro" id="IPR052289">
    <property type="entry name" value="Calcyclin-binding_UBL-bridge"/>
</dbReference>
<dbReference type="GO" id="GO:0044548">
    <property type="term" value="F:S100 protein binding"/>
    <property type="evidence" value="ECO:0007669"/>
    <property type="project" value="InterPro"/>
</dbReference>
<dbReference type="Gene3D" id="2.60.40.790">
    <property type="match status" value="1"/>
</dbReference>
<feature type="domain" description="SGS" evidence="10">
    <location>
        <begin position="146"/>
        <end position="228"/>
    </location>
</feature>
<dbReference type="EMBL" id="JAXCGZ010013492">
    <property type="protein sequence ID" value="KAK7072433.1"/>
    <property type="molecule type" value="Genomic_DNA"/>
</dbReference>
<evidence type="ECO:0000256" key="1">
    <source>
        <dbReference type="ARBA" id="ARBA00004123"/>
    </source>
</evidence>
<keyword evidence="13" id="KW-1185">Reference proteome</keyword>
<dbReference type="AlphaFoldDB" id="A0AAN8X181"/>
<protein>
    <recommendedName>
        <fullName evidence="3">Calcyclin-binding protein</fullName>
    </recommendedName>
</protein>
<proteinExistence type="predicted"/>
<dbReference type="PANTHER" id="PTHR13164:SF3">
    <property type="entry name" value="CALCYCLIN-BINDING PROTEIN"/>
    <property type="match status" value="1"/>
</dbReference>
<evidence type="ECO:0000259" key="10">
    <source>
        <dbReference type="PROSITE" id="PS51048"/>
    </source>
</evidence>
<evidence type="ECO:0000256" key="3">
    <source>
        <dbReference type="ARBA" id="ARBA00015702"/>
    </source>
</evidence>
<evidence type="ECO:0000259" key="11">
    <source>
        <dbReference type="PROSITE" id="PS51203"/>
    </source>
</evidence>
<accession>A0AAN8X181</accession>
<dbReference type="PROSITE" id="PS51048">
    <property type="entry name" value="SGS"/>
    <property type="match status" value="1"/>
</dbReference>
<gene>
    <name evidence="12" type="ORF">SK128_001744</name>
</gene>
<dbReference type="InterPro" id="IPR037893">
    <property type="entry name" value="CS_CacyBP"/>
</dbReference>
<evidence type="ECO:0000256" key="7">
    <source>
        <dbReference type="ARBA" id="ARBA00022990"/>
    </source>
</evidence>
<dbReference type="GO" id="GO:0005634">
    <property type="term" value="C:nucleus"/>
    <property type="evidence" value="ECO:0007669"/>
    <property type="project" value="UniProtKB-SubCell"/>
</dbReference>
<dbReference type="InterPro" id="IPR015120">
    <property type="entry name" value="Siah-Interact_N"/>
</dbReference>
<evidence type="ECO:0000256" key="4">
    <source>
        <dbReference type="ARBA" id="ARBA00022490"/>
    </source>
</evidence>
<dbReference type="GO" id="GO:0031625">
    <property type="term" value="F:ubiquitin protein ligase binding"/>
    <property type="evidence" value="ECO:0007669"/>
    <property type="project" value="InterPro"/>
</dbReference>
<keyword evidence="7" id="KW-0007">Acetylation</keyword>
<keyword evidence="6" id="KW-0833">Ubl conjugation pathway</keyword>
<keyword evidence="8" id="KW-0539">Nucleus</keyword>
<dbReference type="InterPro" id="IPR007052">
    <property type="entry name" value="CS_dom"/>
</dbReference>
<evidence type="ECO:0000256" key="9">
    <source>
        <dbReference type="ARBA" id="ARBA00025145"/>
    </source>
</evidence>
<dbReference type="Pfam" id="PF04969">
    <property type="entry name" value="CS"/>
    <property type="match status" value="1"/>
</dbReference>
<dbReference type="PROSITE" id="PS51203">
    <property type="entry name" value="CS"/>
    <property type="match status" value="1"/>
</dbReference>
<dbReference type="GO" id="GO:0005737">
    <property type="term" value="C:cytoplasm"/>
    <property type="evidence" value="ECO:0007669"/>
    <property type="project" value="UniProtKB-SubCell"/>
</dbReference>
<sequence>MTNKFEEVAKDVAELRTLLASATRKRVQDILSDELRKMEAEVTRLQEEAVNNCEPSKPKDTTGKIYTVKIRNYSWDESDRFVKLYISLKNVQSLEKEKIVSSFDTKSVQMTVNELDGKNHQLIIANLAGNINTDSSYHKVKTDMVVLFLAKFEQKKWAAVTGEDLQSQEARKPKLNSEDPNAGMMDLMKQMYLDGDDKMKQMLNKTWYESQQKTLRGEGGSMPGLDDI</sequence>
<dbReference type="CDD" id="cd06468">
    <property type="entry name" value="p23_CacyBP"/>
    <property type="match status" value="1"/>
</dbReference>
<comment type="subcellular location">
    <subcellularLocation>
        <location evidence="2">Cytoplasm</location>
    </subcellularLocation>
    <subcellularLocation>
        <location evidence="1">Nucleus</location>
    </subcellularLocation>
</comment>
<evidence type="ECO:0000256" key="6">
    <source>
        <dbReference type="ARBA" id="ARBA00022786"/>
    </source>
</evidence>
<dbReference type="Gene3D" id="4.10.860.10">
    <property type="entry name" value="UVR domain"/>
    <property type="match status" value="1"/>
</dbReference>
<evidence type="ECO:0000313" key="12">
    <source>
        <dbReference type="EMBL" id="KAK7072433.1"/>
    </source>
</evidence>
<dbReference type="Pfam" id="PF09032">
    <property type="entry name" value="Siah-Interact_N"/>
    <property type="match status" value="1"/>
</dbReference>
<dbReference type="SUPFAM" id="SSF49764">
    <property type="entry name" value="HSP20-like chaperones"/>
    <property type="match status" value="1"/>
</dbReference>
<dbReference type="PANTHER" id="PTHR13164">
    <property type="entry name" value="CALICYLIN BINDING PROTEIN"/>
    <property type="match status" value="1"/>
</dbReference>
<comment type="function">
    <text evidence="9">May be involved in calcium-dependent ubiquitination and subsequent proteasomal degradation of target proteins. Probably serves as a molecular bridge in ubiquitin E3 complexes. Participates in the ubiquitin-mediated degradation of beta-catenin (CTNNB1).</text>
</comment>
<reference evidence="12 13" key="1">
    <citation type="submission" date="2023-11" db="EMBL/GenBank/DDBJ databases">
        <title>Halocaridina rubra genome assembly.</title>
        <authorList>
            <person name="Smith C."/>
        </authorList>
    </citation>
    <scope>NUCLEOTIDE SEQUENCE [LARGE SCALE GENOMIC DNA]</scope>
    <source>
        <strain evidence="12">EP-1</strain>
        <tissue evidence="12">Whole</tissue>
    </source>
</reference>
<dbReference type="InterPro" id="IPR007699">
    <property type="entry name" value="SGS_dom"/>
</dbReference>
<comment type="caution">
    <text evidence="12">The sequence shown here is derived from an EMBL/GenBank/DDBJ whole genome shotgun (WGS) entry which is preliminary data.</text>
</comment>
<dbReference type="Proteomes" id="UP001381693">
    <property type="component" value="Unassembled WGS sequence"/>
</dbReference>
<evidence type="ECO:0000313" key="13">
    <source>
        <dbReference type="Proteomes" id="UP001381693"/>
    </source>
</evidence>
<evidence type="ECO:0000256" key="8">
    <source>
        <dbReference type="ARBA" id="ARBA00023242"/>
    </source>
</evidence>
<keyword evidence="4" id="KW-0963">Cytoplasm</keyword>
<organism evidence="12 13">
    <name type="scientific">Halocaridina rubra</name>
    <name type="common">Hawaiian red shrimp</name>
    <dbReference type="NCBI Taxonomy" id="373956"/>
    <lineage>
        <taxon>Eukaryota</taxon>
        <taxon>Metazoa</taxon>
        <taxon>Ecdysozoa</taxon>
        <taxon>Arthropoda</taxon>
        <taxon>Crustacea</taxon>
        <taxon>Multicrustacea</taxon>
        <taxon>Malacostraca</taxon>
        <taxon>Eumalacostraca</taxon>
        <taxon>Eucarida</taxon>
        <taxon>Decapoda</taxon>
        <taxon>Pleocyemata</taxon>
        <taxon>Caridea</taxon>
        <taxon>Atyoidea</taxon>
        <taxon>Atyidae</taxon>
        <taxon>Halocaridina</taxon>
    </lineage>
</organism>
<dbReference type="SUPFAM" id="SSF140106">
    <property type="entry name" value="Calcyclin-binding protein-like"/>
    <property type="match status" value="1"/>
</dbReference>
<keyword evidence="5" id="KW-0597">Phosphoprotein</keyword>
<feature type="domain" description="CS" evidence="11">
    <location>
        <begin position="68"/>
        <end position="161"/>
    </location>
</feature>
<dbReference type="GO" id="GO:0007507">
    <property type="term" value="P:heart development"/>
    <property type="evidence" value="ECO:0007669"/>
    <property type="project" value="TreeGrafter"/>
</dbReference>